<keyword evidence="6" id="KW-0963">Cytoplasm</keyword>
<evidence type="ECO:0000256" key="2">
    <source>
        <dbReference type="ARBA" id="ARBA00006604"/>
    </source>
</evidence>
<organism evidence="12 13">
    <name type="scientific">Rhynchospora breviuscula</name>
    <dbReference type="NCBI Taxonomy" id="2022672"/>
    <lineage>
        <taxon>Eukaryota</taxon>
        <taxon>Viridiplantae</taxon>
        <taxon>Streptophyta</taxon>
        <taxon>Embryophyta</taxon>
        <taxon>Tracheophyta</taxon>
        <taxon>Spermatophyta</taxon>
        <taxon>Magnoliopsida</taxon>
        <taxon>Liliopsida</taxon>
        <taxon>Poales</taxon>
        <taxon>Cyperaceae</taxon>
        <taxon>Cyperoideae</taxon>
        <taxon>Rhynchosporeae</taxon>
        <taxon>Rhynchospora</taxon>
    </lineage>
</organism>
<dbReference type="InterPro" id="IPR046348">
    <property type="entry name" value="SIS_dom_sf"/>
</dbReference>
<evidence type="ECO:0000256" key="7">
    <source>
        <dbReference type="ARBA" id="ARBA00023152"/>
    </source>
</evidence>
<evidence type="ECO:0000256" key="8">
    <source>
        <dbReference type="ARBA" id="ARBA00023235"/>
    </source>
</evidence>
<dbReference type="EC" id="5.3.1.9" evidence="4 10"/>
<dbReference type="Proteomes" id="UP001151287">
    <property type="component" value="Unassembled WGS sequence"/>
</dbReference>
<reference evidence="12" key="1">
    <citation type="journal article" date="2022" name="Cell">
        <title>Repeat-based holocentromeres influence genome architecture and karyotype evolution.</title>
        <authorList>
            <person name="Hofstatter P.G."/>
            <person name="Thangavel G."/>
            <person name="Lux T."/>
            <person name="Neumann P."/>
            <person name="Vondrak T."/>
            <person name="Novak P."/>
            <person name="Zhang M."/>
            <person name="Costa L."/>
            <person name="Castellani M."/>
            <person name="Scott A."/>
            <person name="Toegelov H."/>
            <person name="Fuchs J."/>
            <person name="Mata-Sucre Y."/>
            <person name="Dias Y."/>
            <person name="Vanzela A.L.L."/>
            <person name="Huettel B."/>
            <person name="Almeida C.C.S."/>
            <person name="Simkova H."/>
            <person name="Souza G."/>
            <person name="Pedrosa-Harand A."/>
            <person name="Macas J."/>
            <person name="Mayer K.F.X."/>
            <person name="Houben A."/>
            <person name="Marques A."/>
        </authorList>
    </citation>
    <scope>NUCLEOTIDE SEQUENCE</scope>
    <source>
        <strain evidence="12">RhyBre1mFocal</strain>
    </source>
</reference>
<dbReference type="GO" id="GO:0006098">
    <property type="term" value="P:pentose-phosphate shunt"/>
    <property type="evidence" value="ECO:0007669"/>
    <property type="project" value="InterPro"/>
</dbReference>
<keyword evidence="13" id="KW-1185">Reference proteome</keyword>
<dbReference type="InterPro" id="IPR035476">
    <property type="entry name" value="SIS_PGI_1"/>
</dbReference>
<sequence length="678" mass="73554">MLAGEHVNVTEDRAVLHTALRQPRGASLEVDRQDVVGDVHEVLDRVYAFADKVRSGEWTGVTGRRVETVVNIGIGGSDLGPVMAYEALSPYRQDGLECRFLSNIDPTDAAQKLAGLDPETTLFVVCSKTFGTLETLTNARLCRSWLLEHLDGQDEEEAVRRHFVAVSTALDKVADFGIDPENAFGFWDWVGGRYSVDSAIGTSLVIAIGPDRFAELLAGFHAMDEHFRTAPPERNVPMLMGLLNVWYSTLLGAQSHAVLPYSQLLHRFPAYLQQLTMESNGKGVRWDGSPATTDTGEVFWGEPGTNGQHAFYQLIHQGTRLIPADFLAFAEPSYPLRDGEQDVHELFLANFFAQTRALAFGKTADEVRAEGTDEAVVPARVFTGNRPTTSIMARALTPSVLGQLVALYEHITFVQGAVWGIDSFDQWGVELGKKLALEAEIRRHAGPDALAAEVAERLLVVLRDAQADGRVPQVVLTGGTIAATIHATLARVAGRAGVDWRSVDFWWGDERFVAADSEDRNALAVRRELLDHLDVDPARVHEAPSTDDAADVHAAAAAYGEEVRASAAHEFDVVMLGMGPDGHVASLFPGFAEVEDHDHVAVGVTGSPKPPPERISLTLDALNRTRATWFLVSGEGKADAVARALAEGPVVDVPARGAGGREETIWFLDEAAASALER</sequence>
<dbReference type="GO" id="GO:0006094">
    <property type="term" value="P:gluconeogenesis"/>
    <property type="evidence" value="ECO:0007669"/>
    <property type="project" value="UniProtKB-KW"/>
</dbReference>
<dbReference type="AlphaFoldDB" id="A0A9P9Z8D5"/>
<dbReference type="OrthoDB" id="5831190at2759"/>
<dbReference type="InterPro" id="IPR035482">
    <property type="entry name" value="SIS_PGI_2"/>
</dbReference>
<evidence type="ECO:0000256" key="10">
    <source>
        <dbReference type="RuleBase" id="RU000612"/>
    </source>
</evidence>
<evidence type="ECO:0000256" key="5">
    <source>
        <dbReference type="ARBA" id="ARBA00022432"/>
    </source>
</evidence>
<dbReference type="PANTHER" id="PTHR11469:SF1">
    <property type="entry name" value="GLUCOSE-6-PHOSPHATE ISOMERASE"/>
    <property type="match status" value="1"/>
</dbReference>
<evidence type="ECO:0000256" key="4">
    <source>
        <dbReference type="ARBA" id="ARBA00011952"/>
    </source>
</evidence>
<dbReference type="PRINTS" id="PR00662">
    <property type="entry name" value="G6PISOMERASE"/>
</dbReference>
<dbReference type="FunFam" id="3.40.50.10490:FF:000018">
    <property type="entry name" value="Glucose-6-phosphate isomerase"/>
    <property type="match status" value="1"/>
</dbReference>
<dbReference type="Gene3D" id="3.40.50.10490">
    <property type="entry name" value="Glucose-6-phosphate isomerase like protein, domain 1"/>
    <property type="match status" value="2"/>
</dbReference>
<dbReference type="PANTHER" id="PTHR11469">
    <property type="entry name" value="GLUCOSE-6-PHOSPHATE ISOMERASE"/>
    <property type="match status" value="1"/>
</dbReference>
<protein>
    <recommendedName>
        <fullName evidence="4 10">Glucose-6-phosphate isomerase</fullName>
        <ecNumber evidence="4 10">5.3.1.9</ecNumber>
    </recommendedName>
</protein>
<dbReference type="InterPro" id="IPR006148">
    <property type="entry name" value="Glc/Gal-6P_isomerase"/>
</dbReference>
<dbReference type="PROSITE" id="PS00174">
    <property type="entry name" value="P_GLUCOSE_ISOMERASE_2"/>
    <property type="match status" value="1"/>
</dbReference>
<keyword evidence="5 10" id="KW-0312">Gluconeogenesis</keyword>
<dbReference type="GO" id="GO:0004347">
    <property type="term" value="F:glucose-6-phosphate isomerase activity"/>
    <property type="evidence" value="ECO:0007669"/>
    <property type="project" value="UniProtKB-EC"/>
</dbReference>
<dbReference type="Pfam" id="PF00342">
    <property type="entry name" value="PGI"/>
    <property type="match status" value="1"/>
</dbReference>
<dbReference type="GO" id="GO:0017057">
    <property type="term" value="F:6-phosphogluconolactonase activity"/>
    <property type="evidence" value="ECO:0007669"/>
    <property type="project" value="InterPro"/>
</dbReference>
<proteinExistence type="inferred from homology"/>
<dbReference type="InterPro" id="IPR018189">
    <property type="entry name" value="Phosphoglucose_isomerase_CS"/>
</dbReference>
<dbReference type="GO" id="GO:0048029">
    <property type="term" value="F:monosaccharide binding"/>
    <property type="evidence" value="ECO:0007669"/>
    <property type="project" value="TreeGrafter"/>
</dbReference>
<dbReference type="InterPro" id="IPR037171">
    <property type="entry name" value="NagB/RpiA_transferase-like"/>
</dbReference>
<evidence type="ECO:0000256" key="3">
    <source>
        <dbReference type="ARBA" id="ARBA00011738"/>
    </source>
</evidence>
<dbReference type="GO" id="GO:0005829">
    <property type="term" value="C:cytosol"/>
    <property type="evidence" value="ECO:0007669"/>
    <property type="project" value="TreeGrafter"/>
</dbReference>
<gene>
    <name evidence="12" type="ORF">LUZ63_020543</name>
</gene>
<dbReference type="InterPro" id="IPR001672">
    <property type="entry name" value="G6P_Isomerase"/>
</dbReference>
<name>A0A9P9Z8D5_9POAL</name>
<keyword evidence="8 10" id="KW-0413">Isomerase</keyword>
<dbReference type="CDD" id="cd05016">
    <property type="entry name" value="SIS_PGI_2"/>
    <property type="match status" value="1"/>
</dbReference>
<dbReference type="SUPFAM" id="SSF53697">
    <property type="entry name" value="SIS domain"/>
    <property type="match status" value="1"/>
</dbReference>
<evidence type="ECO:0000256" key="1">
    <source>
        <dbReference type="ARBA" id="ARBA00004926"/>
    </source>
</evidence>
<dbReference type="PROSITE" id="PS00765">
    <property type="entry name" value="P_GLUCOSE_ISOMERASE_1"/>
    <property type="match status" value="1"/>
</dbReference>
<accession>A0A9P9Z8D5</accession>
<dbReference type="GO" id="GO:0097367">
    <property type="term" value="F:carbohydrate derivative binding"/>
    <property type="evidence" value="ECO:0007669"/>
    <property type="project" value="InterPro"/>
</dbReference>
<comment type="subunit">
    <text evidence="3">Homodimer.</text>
</comment>
<evidence type="ECO:0000256" key="6">
    <source>
        <dbReference type="ARBA" id="ARBA00022490"/>
    </source>
</evidence>
<dbReference type="EMBL" id="JAMQYH010000041">
    <property type="protein sequence ID" value="KAJ1684250.1"/>
    <property type="molecule type" value="Genomic_DNA"/>
</dbReference>
<dbReference type="Pfam" id="PF01182">
    <property type="entry name" value="Glucosamine_iso"/>
    <property type="match status" value="1"/>
</dbReference>
<dbReference type="GO" id="GO:0006096">
    <property type="term" value="P:glycolytic process"/>
    <property type="evidence" value="ECO:0007669"/>
    <property type="project" value="UniProtKB-KW"/>
</dbReference>
<dbReference type="InterPro" id="IPR023096">
    <property type="entry name" value="G6P_Isomerase_C"/>
</dbReference>
<comment type="caution">
    <text evidence="12">The sequence shown here is derived from an EMBL/GenBank/DDBJ whole genome shotgun (WGS) entry which is preliminary data.</text>
</comment>
<dbReference type="InterPro" id="IPR005900">
    <property type="entry name" value="6-phosphogluconolactonase_DevB"/>
</dbReference>
<dbReference type="HAMAP" id="MF_00473">
    <property type="entry name" value="G6P_isomerase"/>
    <property type="match status" value="1"/>
</dbReference>
<comment type="catalytic activity">
    <reaction evidence="9 10">
        <text>alpha-D-glucose 6-phosphate = beta-D-fructose 6-phosphate</text>
        <dbReference type="Rhea" id="RHEA:11816"/>
        <dbReference type="ChEBI" id="CHEBI:57634"/>
        <dbReference type="ChEBI" id="CHEBI:58225"/>
        <dbReference type="EC" id="5.3.1.9"/>
    </reaction>
</comment>
<evidence type="ECO:0000313" key="12">
    <source>
        <dbReference type="EMBL" id="KAJ1684250.1"/>
    </source>
</evidence>
<dbReference type="NCBIfam" id="TIGR01198">
    <property type="entry name" value="pgl"/>
    <property type="match status" value="1"/>
</dbReference>
<evidence type="ECO:0000313" key="13">
    <source>
        <dbReference type="Proteomes" id="UP001151287"/>
    </source>
</evidence>
<feature type="domain" description="Glucosamine/galactosamine-6-phosphate isomerase" evidence="11">
    <location>
        <begin position="447"/>
        <end position="666"/>
    </location>
</feature>
<dbReference type="CDD" id="cd05015">
    <property type="entry name" value="SIS_PGI_1"/>
    <property type="match status" value="1"/>
</dbReference>
<dbReference type="CDD" id="cd01400">
    <property type="entry name" value="6PGL"/>
    <property type="match status" value="1"/>
</dbReference>
<dbReference type="NCBIfam" id="NF001211">
    <property type="entry name" value="PRK00179.1"/>
    <property type="match status" value="1"/>
</dbReference>
<dbReference type="Gene3D" id="1.10.1390.10">
    <property type="match status" value="1"/>
</dbReference>
<dbReference type="Gene3D" id="3.40.50.1360">
    <property type="match status" value="1"/>
</dbReference>
<comment type="pathway">
    <text evidence="1 10">Carbohydrate degradation; glycolysis; D-glyceraldehyde 3-phosphate and glycerone phosphate from D-glucose: step 2/4.</text>
</comment>
<dbReference type="PROSITE" id="PS51463">
    <property type="entry name" value="P_GLUCOSE_ISOMERASE_3"/>
    <property type="match status" value="1"/>
</dbReference>
<comment type="similarity">
    <text evidence="2 10">Belongs to the GPI family.</text>
</comment>
<keyword evidence="7 10" id="KW-0324">Glycolysis</keyword>
<evidence type="ECO:0000256" key="9">
    <source>
        <dbReference type="ARBA" id="ARBA00029321"/>
    </source>
</evidence>
<evidence type="ECO:0000259" key="11">
    <source>
        <dbReference type="Pfam" id="PF01182"/>
    </source>
</evidence>
<dbReference type="SUPFAM" id="SSF100950">
    <property type="entry name" value="NagB/RpiA/CoA transferase-like"/>
    <property type="match status" value="1"/>
</dbReference>